<dbReference type="GO" id="GO:0005634">
    <property type="term" value="C:nucleus"/>
    <property type="evidence" value="ECO:0007669"/>
    <property type="project" value="UniProtKB-SubCell"/>
</dbReference>
<dbReference type="Pfam" id="PF13359">
    <property type="entry name" value="DDE_Tnp_4"/>
    <property type="match status" value="1"/>
</dbReference>
<comment type="subcellular location">
    <subcellularLocation>
        <location evidence="2">Nucleus</location>
    </subcellularLocation>
</comment>
<name>A0A8I6XN72_HORVV</name>
<dbReference type="InterPro" id="IPR045249">
    <property type="entry name" value="HARBI1-like"/>
</dbReference>
<dbReference type="Gramene" id="HORVU.MOREX.r3.5HG0531990.1">
    <property type="protein sequence ID" value="HORVU.MOREX.r3.5HG0531990.1.CDS1"/>
    <property type="gene ID" value="HORVU.MOREX.r3.5HG0531990"/>
</dbReference>
<keyword evidence="11" id="KW-1185">Reference proteome</keyword>
<evidence type="ECO:0000259" key="9">
    <source>
        <dbReference type="Pfam" id="PF13359"/>
    </source>
</evidence>
<dbReference type="AlphaFoldDB" id="A0A8I6XN72"/>
<reference evidence="10" key="2">
    <citation type="submission" date="2020-10" db="EMBL/GenBank/DDBJ databases">
        <authorList>
            <person name="Scholz U."/>
            <person name="Mascher M."/>
            <person name="Fiebig A."/>
        </authorList>
    </citation>
    <scope>NUCLEOTIDE SEQUENCE [LARGE SCALE GENOMIC DNA]</scope>
    <source>
        <strain evidence="10">cv. Morex</strain>
    </source>
</reference>
<evidence type="ECO:0000256" key="2">
    <source>
        <dbReference type="ARBA" id="ARBA00004123"/>
    </source>
</evidence>
<dbReference type="PANTHER" id="PTHR22930:SF251">
    <property type="entry name" value="DDE TNP4 DOMAIN-CONTAINING PROTEIN"/>
    <property type="match status" value="1"/>
</dbReference>
<dbReference type="Proteomes" id="UP000011116">
    <property type="component" value="Chromosome 5H"/>
</dbReference>
<protein>
    <recommendedName>
        <fullName evidence="9">DDE Tnp4 domain-containing protein</fullName>
    </recommendedName>
</protein>
<keyword evidence="5" id="KW-0479">Metal-binding</keyword>
<evidence type="ECO:0000256" key="1">
    <source>
        <dbReference type="ARBA" id="ARBA00001968"/>
    </source>
</evidence>
<dbReference type="InterPro" id="IPR027806">
    <property type="entry name" value="HARBI1_dom"/>
</dbReference>
<keyword evidence="8" id="KW-1133">Transmembrane helix</keyword>
<evidence type="ECO:0000313" key="11">
    <source>
        <dbReference type="Proteomes" id="UP000011116"/>
    </source>
</evidence>
<dbReference type="PANTHER" id="PTHR22930">
    <property type="match status" value="1"/>
</dbReference>
<comment type="cofactor">
    <cofactor evidence="1">
        <name>a divalent metal cation</name>
        <dbReference type="ChEBI" id="CHEBI:60240"/>
    </cofactor>
</comment>
<evidence type="ECO:0000256" key="7">
    <source>
        <dbReference type="ARBA" id="ARBA00023242"/>
    </source>
</evidence>
<evidence type="ECO:0000256" key="4">
    <source>
        <dbReference type="ARBA" id="ARBA00022722"/>
    </source>
</evidence>
<evidence type="ECO:0000256" key="3">
    <source>
        <dbReference type="ARBA" id="ARBA00006958"/>
    </source>
</evidence>
<dbReference type="GO" id="GO:0004518">
    <property type="term" value="F:nuclease activity"/>
    <property type="evidence" value="ECO:0007669"/>
    <property type="project" value="UniProtKB-KW"/>
</dbReference>
<dbReference type="GO" id="GO:0046872">
    <property type="term" value="F:metal ion binding"/>
    <property type="evidence" value="ECO:0007669"/>
    <property type="project" value="UniProtKB-KW"/>
</dbReference>
<reference evidence="10" key="3">
    <citation type="submission" date="2022-01" db="UniProtKB">
        <authorList>
            <consortium name="EnsemblPlants"/>
        </authorList>
    </citation>
    <scope>IDENTIFICATION</scope>
    <source>
        <strain evidence="10">subsp. vulgare</strain>
    </source>
</reference>
<sequence length="152" mass="17245">MDVDIIRPSDPEFRVVHDRLRDARFAPHFDGCIGAIDGSHIPVIVPNDEIVNHVGRHGYPTQNIMAVSDFDMRFTSIVVGWPGSAHDTRILRDTLVKYADRFPHPPIGTHFIYMCIKIIILVTLLIPCCDEYYFMQGGTILLTRVIPIVMDT</sequence>
<feature type="domain" description="DDE Tnp4" evidence="9">
    <location>
        <begin position="36"/>
        <end position="95"/>
    </location>
</feature>
<keyword evidence="4" id="KW-0540">Nuclease</keyword>
<keyword evidence="8" id="KW-0812">Transmembrane</keyword>
<keyword evidence="8" id="KW-0472">Membrane</keyword>
<evidence type="ECO:0000256" key="8">
    <source>
        <dbReference type="SAM" id="Phobius"/>
    </source>
</evidence>
<proteinExistence type="inferred from homology"/>
<evidence type="ECO:0000256" key="5">
    <source>
        <dbReference type="ARBA" id="ARBA00022723"/>
    </source>
</evidence>
<organism evidence="10 11">
    <name type="scientific">Hordeum vulgare subsp. vulgare</name>
    <name type="common">Domesticated barley</name>
    <dbReference type="NCBI Taxonomy" id="112509"/>
    <lineage>
        <taxon>Eukaryota</taxon>
        <taxon>Viridiplantae</taxon>
        <taxon>Streptophyta</taxon>
        <taxon>Embryophyta</taxon>
        <taxon>Tracheophyta</taxon>
        <taxon>Spermatophyta</taxon>
        <taxon>Magnoliopsida</taxon>
        <taxon>Liliopsida</taxon>
        <taxon>Poales</taxon>
        <taxon>Poaceae</taxon>
        <taxon>BOP clade</taxon>
        <taxon>Pooideae</taxon>
        <taxon>Triticodae</taxon>
        <taxon>Triticeae</taxon>
        <taxon>Hordeinae</taxon>
        <taxon>Hordeum</taxon>
    </lineage>
</organism>
<reference evidence="11" key="1">
    <citation type="journal article" date="2012" name="Nature">
        <title>A physical, genetic and functional sequence assembly of the barley genome.</title>
        <authorList>
            <consortium name="The International Barley Genome Sequencing Consortium"/>
            <person name="Mayer K.F."/>
            <person name="Waugh R."/>
            <person name="Brown J.W."/>
            <person name="Schulman A."/>
            <person name="Langridge P."/>
            <person name="Platzer M."/>
            <person name="Fincher G.B."/>
            <person name="Muehlbauer G.J."/>
            <person name="Sato K."/>
            <person name="Close T.J."/>
            <person name="Wise R.P."/>
            <person name="Stein N."/>
        </authorList>
    </citation>
    <scope>NUCLEOTIDE SEQUENCE [LARGE SCALE GENOMIC DNA]</scope>
    <source>
        <strain evidence="11">cv. Morex</strain>
    </source>
</reference>
<accession>A0A8I6XN72</accession>
<evidence type="ECO:0000313" key="10">
    <source>
        <dbReference type="EnsemblPlants" id="HORVU.MOREX.r3.5HG0531990.1.CDS1"/>
    </source>
</evidence>
<keyword evidence="7" id="KW-0539">Nucleus</keyword>
<evidence type="ECO:0000256" key="6">
    <source>
        <dbReference type="ARBA" id="ARBA00022801"/>
    </source>
</evidence>
<keyword evidence="6" id="KW-0378">Hydrolase</keyword>
<dbReference type="GO" id="GO:0016787">
    <property type="term" value="F:hydrolase activity"/>
    <property type="evidence" value="ECO:0007669"/>
    <property type="project" value="UniProtKB-KW"/>
</dbReference>
<dbReference type="EnsemblPlants" id="HORVU.MOREX.r3.5HG0531990.1">
    <property type="protein sequence ID" value="HORVU.MOREX.r3.5HG0531990.1.CDS1"/>
    <property type="gene ID" value="HORVU.MOREX.r3.5HG0531990"/>
</dbReference>
<comment type="similarity">
    <text evidence="3">Belongs to the HARBI1 family.</text>
</comment>
<feature type="transmembrane region" description="Helical" evidence="8">
    <location>
        <begin position="107"/>
        <end position="126"/>
    </location>
</feature>